<accession>A0A8S0X903</accession>
<comment type="caution">
    <text evidence="1">The sequence shown here is derived from an EMBL/GenBank/DDBJ whole genome shotgun (WGS) entry which is preliminary data.</text>
</comment>
<reference evidence="1 2" key="1">
    <citation type="submission" date="2020-02" db="EMBL/GenBank/DDBJ databases">
        <authorList>
            <person name="Hogendoorn C."/>
        </authorList>
    </citation>
    <scope>NUCLEOTIDE SEQUENCE [LARGE SCALE GENOMIC DNA]</scope>
    <source>
        <strain evidence="1">METHB21</strain>
    </source>
</reference>
<organism evidence="1 2">
    <name type="scientific">Candidatus Methylobacter favarea</name>
    <dbReference type="NCBI Taxonomy" id="2707345"/>
    <lineage>
        <taxon>Bacteria</taxon>
        <taxon>Pseudomonadati</taxon>
        <taxon>Pseudomonadota</taxon>
        <taxon>Gammaproteobacteria</taxon>
        <taxon>Methylococcales</taxon>
        <taxon>Methylococcaceae</taxon>
        <taxon>Methylobacter</taxon>
    </lineage>
</organism>
<dbReference type="EMBL" id="CADCXN010000079">
    <property type="protein sequence ID" value="CAA9891724.1"/>
    <property type="molecule type" value="Genomic_DNA"/>
</dbReference>
<proteinExistence type="predicted"/>
<evidence type="ECO:0000313" key="2">
    <source>
        <dbReference type="Proteomes" id="UP000494216"/>
    </source>
</evidence>
<sequence length="51" mass="5747">MTNSNVITLNKPERNDPWQEVLREGARKLLAAVVRNGYLPERSIQIGLGDI</sequence>
<keyword evidence="2" id="KW-1185">Reference proteome</keyword>
<dbReference type="AlphaFoldDB" id="A0A8S0X903"/>
<dbReference type="Proteomes" id="UP000494216">
    <property type="component" value="Unassembled WGS sequence"/>
</dbReference>
<protein>
    <submittedName>
        <fullName evidence="1">Transposase</fullName>
    </submittedName>
</protein>
<gene>
    <name evidence="1" type="ORF">METHB2_490030</name>
</gene>
<evidence type="ECO:0000313" key="1">
    <source>
        <dbReference type="EMBL" id="CAA9891724.1"/>
    </source>
</evidence>
<name>A0A8S0X903_9GAMM</name>